<keyword evidence="2" id="KW-0963">Cytoplasm</keyword>
<dbReference type="GO" id="GO:0008017">
    <property type="term" value="F:microtubule binding"/>
    <property type="evidence" value="ECO:0007669"/>
    <property type="project" value="TreeGrafter"/>
</dbReference>
<dbReference type="Proteomes" id="UP001228049">
    <property type="component" value="Unassembled WGS sequence"/>
</dbReference>
<feature type="region of interest" description="Disordered" evidence="4">
    <location>
        <begin position="56"/>
        <end position="85"/>
    </location>
</feature>
<evidence type="ECO:0000256" key="1">
    <source>
        <dbReference type="ARBA" id="ARBA00004300"/>
    </source>
</evidence>
<dbReference type="InterPro" id="IPR029299">
    <property type="entry name" value="ALMS_motif"/>
</dbReference>
<evidence type="ECO:0000256" key="3">
    <source>
        <dbReference type="ARBA" id="ARBA00023212"/>
    </source>
</evidence>
<sequence>MFPHCESYPIKTIMLFVFEPTLFFIPLFFGRICVAKVYRHVTSFCVSIVESRTCSKQAGNDKTEEQQEVDGSPEPRRVSLKKRPQADYLKGTPKTLSLKEALELFRPDFISRSQGRVRRLEQRVSKRRLLQDSNPEVVQGLREERDKQKRNCTTPDPLSDNLFKPRERSISGREMQLRSRRIYKKLPEVTKKKEEEKKRTISQTNRLRADIFKKRLLDQILQR</sequence>
<dbReference type="GO" id="GO:0005829">
    <property type="term" value="C:cytosol"/>
    <property type="evidence" value="ECO:0007669"/>
    <property type="project" value="TreeGrafter"/>
</dbReference>
<gene>
    <name evidence="7" type="ORF">KUDE01_012971</name>
</gene>
<keyword evidence="5" id="KW-0472">Membrane</keyword>
<keyword evidence="3" id="KW-0206">Cytoskeleton</keyword>
<evidence type="ECO:0000313" key="8">
    <source>
        <dbReference type="Proteomes" id="UP001228049"/>
    </source>
</evidence>
<dbReference type="GO" id="GO:0046599">
    <property type="term" value="P:regulation of centriole replication"/>
    <property type="evidence" value="ECO:0007669"/>
    <property type="project" value="TreeGrafter"/>
</dbReference>
<dbReference type="EMBL" id="JASDAP010000003">
    <property type="protein sequence ID" value="KAK1905792.1"/>
    <property type="molecule type" value="Genomic_DNA"/>
</dbReference>
<proteinExistence type="predicted"/>
<dbReference type="GO" id="GO:0005813">
    <property type="term" value="C:centrosome"/>
    <property type="evidence" value="ECO:0007669"/>
    <property type="project" value="UniProtKB-SubCell"/>
</dbReference>
<evidence type="ECO:0000256" key="4">
    <source>
        <dbReference type="SAM" id="MobiDB-lite"/>
    </source>
</evidence>
<dbReference type="PANTHER" id="PTHR21553:SF24">
    <property type="entry name" value="(E2-INDEPENDENT) E3 UBIQUITIN-CONJUGATING ENZYME FATS"/>
    <property type="match status" value="1"/>
</dbReference>
<comment type="subcellular location">
    <subcellularLocation>
        <location evidence="1">Cytoplasm</location>
        <location evidence="1">Cytoskeleton</location>
        <location evidence="1">Microtubule organizing center</location>
        <location evidence="1">Centrosome</location>
    </subcellularLocation>
</comment>
<dbReference type="PANTHER" id="PTHR21553">
    <property type="entry name" value="ALMS1-RELATED"/>
    <property type="match status" value="1"/>
</dbReference>
<dbReference type="AlphaFoldDB" id="A0AAD9CQW7"/>
<keyword evidence="5" id="KW-0812">Transmembrane</keyword>
<comment type="caution">
    <text evidence="7">The sequence shown here is derived from an EMBL/GenBank/DDBJ whole genome shotgun (WGS) entry which is preliminary data.</text>
</comment>
<keyword evidence="8" id="KW-1185">Reference proteome</keyword>
<evidence type="ECO:0000313" key="7">
    <source>
        <dbReference type="EMBL" id="KAK1905792.1"/>
    </source>
</evidence>
<keyword evidence="5" id="KW-1133">Transmembrane helix</keyword>
<dbReference type="GO" id="GO:0005814">
    <property type="term" value="C:centriole"/>
    <property type="evidence" value="ECO:0007669"/>
    <property type="project" value="TreeGrafter"/>
</dbReference>
<name>A0AAD9CQW7_DISEL</name>
<evidence type="ECO:0000259" key="6">
    <source>
        <dbReference type="Pfam" id="PF15309"/>
    </source>
</evidence>
<protein>
    <submittedName>
        <fullName evidence="7">(E2-independent) E3 ubiquitin-conjugating enzyme FATS</fullName>
    </submittedName>
</protein>
<evidence type="ECO:0000256" key="5">
    <source>
        <dbReference type="SAM" id="Phobius"/>
    </source>
</evidence>
<dbReference type="Pfam" id="PF15309">
    <property type="entry name" value="ALMS_motif"/>
    <property type="match status" value="1"/>
</dbReference>
<accession>A0AAD9CQW7</accession>
<evidence type="ECO:0000256" key="2">
    <source>
        <dbReference type="ARBA" id="ARBA00022490"/>
    </source>
</evidence>
<reference evidence="7" key="1">
    <citation type="submission" date="2023-04" db="EMBL/GenBank/DDBJ databases">
        <title>Chromosome-level genome of Chaenocephalus aceratus.</title>
        <authorList>
            <person name="Park H."/>
        </authorList>
    </citation>
    <scope>NUCLEOTIDE SEQUENCE</scope>
    <source>
        <strain evidence="7">DE</strain>
        <tissue evidence="7">Muscle</tissue>
    </source>
</reference>
<feature type="domain" description="ALMS motif" evidence="6">
    <location>
        <begin position="94"/>
        <end position="223"/>
    </location>
</feature>
<feature type="transmembrane region" description="Helical" evidence="5">
    <location>
        <begin position="12"/>
        <end position="34"/>
    </location>
</feature>
<organism evidence="7 8">
    <name type="scientific">Dissostichus eleginoides</name>
    <name type="common">Patagonian toothfish</name>
    <name type="synonym">Dissostichus amissus</name>
    <dbReference type="NCBI Taxonomy" id="100907"/>
    <lineage>
        <taxon>Eukaryota</taxon>
        <taxon>Metazoa</taxon>
        <taxon>Chordata</taxon>
        <taxon>Craniata</taxon>
        <taxon>Vertebrata</taxon>
        <taxon>Euteleostomi</taxon>
        <taxon>Actinopterygii</taxon>
        <taxon>Neopterygii</taxon>
        <taxon>Teleostei</taxon>
        <taxon>Neoteleostei</taxon>
        <taxon>Acanthomorphata</taxon>
        <taxon>Eupercaria</taxon>
        <taxon>Perciformes</taxon>
        <taxon>Notothenioidei</taxon>
        <taxon>Nototheniidae</taxon>
        <taxon>Dissostichus</taxon>
    </lineage>
</organism>